<keyword evidence="5" id="KW-0812">Transmembrane</keyword>
<evidence type="ECO:0000313" key="7">
    <source>
        <dbReference type="EMBL" id="RGM42414.1"/>
    </source>
</evidence>
<organism evidence="7 8">
    <name type="scientific">Agathobacter rectalis</name>
    <dbReference type="NCBI Taxonomy" id="39491"/>
    <lineage>
        <taxon>Bacteria</taxon>
        <taxon>Bacillati</taxon>
        <taxon>Bacillota</taxon>
        <taxon>Clostridia</taxon>
        <taxon>Lachnospirales</taxon>
        <taxon>Lachnospiraceae</taxon>
        <taxon>Agathobacter</taxon>
    </lineage>
</organism>
<keyword evidence="3" id="KW-0408">Iron</keyword>
<evidence type="ECO:0000256" key="5">
    <source>
        <dbReference type="SAM" id="Phobius"/>
    </source>
</evidence>
<dbReference type="SFLD" id="SFLDS00029">
    <property type="entry name" value="Radical_SAM"/>
    <property type="match status" value="1"/>
</dbReference>
<keyword evidence="5" id="KW-0472">Membrane</keyword>
<dbReference type="PROSITE" id="PS51918">
    <property type="entry name" value="RADICAL_SAM"/>
    <property type="match status" value="1"/>
</dbReference>
<evidence type="ECO:0000256" key="3">
    <source>
        <dbReference type="ARBA" id="ARBA00023004"/>
    </source>
</evidence>
<dbReference type="SFLD" id="SFLDG01067">
    <property type="entry name" value="SPASM/twitch_domain_containing"/>
    <property type="match status" value="1"/>
</dbReference>
<keyword evidence="2" id="KW-0479">Metal-binding</keyword>
<sequence>MEGEGDLVLEINEESLHNKLLEHKNHIGFNCAEGSLIIASGLAFVYTIVSGKINNNILNIVSWGFAGGQIIYGLAQVIIALKTKFNAEKLYREIVKLDVSAHRYSLIAIKDSFMGYKSNRILTKYFEGKWNEYMFLSFPTAAERDEESLKNAIGAALKIPRDVIHLYQKASIYQPKISQDWNTVRAYYNTYYVVYIDSFPELLKNNEFEIDGVHYKWMTLEQMEREAEKKEHNKNERRTFARYIFTPTRYTDLYSEPRKNVWKMPHNVCIRLNRKCDLSCKFCLACSENTLMLSTDVVKQCLCLLKNNGVRRARLGGGESTRHPGFMEIVRYSVNLGMDTIVYSNLYDVDKIIPELIKYPIRVVTSLHGDESFHDFITQTEGAYQRTYNNIVKLVSYNIPVTIHMVLMNENVHMVEQVVVEAIKIGVDKVTIQTLIPRERGREFIEENHATVFMLRQNLEKVRYLGEKYKGQITIHYNDMYEKEYYVLEPDGSIYLESGSGDSDQLIRRLV</sequence>
<dbReference type="InterPro" id="IPR013785">
    <property type="entry name" value="Aldolase_TIM"/>
</dbReference>
<dbReference type="Gene3D" id="3.20.20.70">
    <property type="entry name" value="Aldolase class I"/>
    <property type="match status" value="1"/>
</dbReference>
<feature type="transmembrane region" description="Helical" evidence="5">
    <location>
        <begin position="60"/>
        <end position="81"/>
    </location>
</feature>
<protein>
    <submittedName>
        <fullName evidence="7">Radical SAM protein</fullName>
    </submittedName>
</protein>
<comment type="caution">
    <text evidence="7">The sequence shown here is derived from an EMBL/GenBank/DDBJ whole genome shotgun (WGS) entry which is preliminary data.</text>
</comment>
<dbReference type="GO" id="GO:0046872">
    <property type="term" value="F:metal ion binding"/>
    <property type="evidence" value="ECO:0007669"/>
    <property type="project" value="UniProtKB-KW"/>
</dbReference>
<keyword evidence="1" id="KW-0949">S-adenosyl-L-methionine</keyword>
<dbReference type="InterPro" id="IPR007197">
    <property type="entry name" value="rSAM"/>
</dbReference>
<evidence type="ECO:0000259" key="6">
    <source>
        <dbReference type="PROSITE" id="PS51918"/>
    </source>
</evidence>
<reference evidence="7 8" key="1">
    <citation type="submission" date="2018-08" db="EMBL/GenBank/DDBJ databases">
        <title>A genome reference for cultivated species of the human gut microbiota.</title>
        <authorList>
            <person name="Zou Y."/>
            <person name="Xue W."/>
            <person name="Luo G."/>
        </authorList>
    </citation>
    <scope>NUCLEOTIDE SEQUENCE [LARGE SCALE GENOMIC DNA]</scope>
    <source>
        <strain evidence="7 8">OM08-12AT</strain>
    </source>
</reference>
<dbReference type="CDD" id="cd01335">
    <property type="entry name" value="Radical_SAM"/>
    <property type="match status" value="1"/>
</dbReference>
<dbReference type="Proteomes" id="UP000260717">
    <property type="component" value="Unassembled WGS sequence"/>
</dbReference>
<dbReference type="Pfam" id="PF04055">
    <property type="entry name" value="Radical_SAM"/>
    <property type="match status" value="1"/>
</dbReference>
<feature type="domain" description="Radical SAM core" evidence="6">
    <location>
        <begin position="262"/>
        <end position="468"/>
    </location>
</feature>
<proteinExistence type="predicted"/>
<dbReference type="EMBL" id="QSTI01000072">
    <property type="protein sequence ID" value="RGM42414.1"/>
    <property type="molecule type" value="Genomic_DNA"/>
</dbReference>
<keyword evidence="5" id="KW-1133">Transmembrane helix</keyword>
<evidence type="ECO:0000313" key="8">
    <source>
        <dbReference type="Proteomes" id="UP000260717"/>
    </source>
</evidence>
<name>A0A3E4WJS7_9FIRM</name>
<accession>A0A3E4WJS7</accession>
<dbReference type="PANTHER" id="PTHR11228">
    <property type="entry name" value="RADICAL SAM DOMAIN PROTEIN"/>
    <property type="match status" value="1"/>
</dbReference>
<evidence type="ECO:0000256" key="4">
    <source>
        <dbReference type="ARBA" id="ARBA00023014"/>
    </source>
</evidence>
<keyword evidence="4" id="KW-0411">Iron-sulfur</keyword>
<dbReference type="RefSeq" id="WP_117715727.1">
    <property type="nucleotide sequence ID" value="NZ_QSJA01000069.1"/>
</dbReference>
<evidence type="ECO:0000256" key="2">
    <source>
        <dbReference type="ARBA" id="ARBA00022723"/>
    </source>
</evidence>
<feature type="transmembrane region" description="Helical" evidence="5">
    <location>
        <begin position="27"/>
        <end position="48"/>
    </location>
</feature>
<dbReference type="GO" id="GO:0051536">
    <property type="term" value="F:iron-sulfur cluster binding"/>
    <property type="evidence" value="ECO:0007669"/>
    <property type="project" value="UniProtKB-KW"/>
</dbReference>
<dbReference type="SUPFAM" id="SSF102114">
    <property type="entry name" value="Radical SAM enzymes"/>
    <property type="match status" value="1"/>
</dbReference>
<dbReference type="GO" id="GO:0003824">
    <property type="term" value="F:catalytic activity"/>
    <property type="evidence" value="ECO:0007669"/>
    <property type="project" value="InterPro"/>
</dbReference>
<dbReference type="InterPro" id="IPR058240">
    <property type="entry name" value="rSAM_sf"/>
</dbReference>
<dbReference type="AlphaFoldDB" id="A0A3E4WJS7"/>
<evidence type="ECO:0000256" key="1">
    <source>
        <dbReference type="ARBA" id="ARBA00022691"/>
    </source>
</evidence>
<dbReference type="InterPro" id="IPR050377">
    <property type="entry name" value="Radical_SAM_PqqE_MftC-like"/>
</dbReference>
<dbReference type="PANTHER" id="PTHR11228:SF7">
    <property type="entry name" value="PQQA PEPTIDE CYCLASE"/>
    <property type="match status" value="1"/>
</dbReference>
<gene>
    <name evidence="7" type="ORF">DXC13_16135</name>
</gene>